<feature type="compositionally biased region" description="Low complexity" evidence="2">
    <location>
        <begin position="789"/>
        <end position="810"/>
    </location>
</feature>
<feature type="domain" description="Tail spike" evidence="3">
    <location>
        <begin position="141"/>
        <end position="382"/>
    </location>
</feature>
<dbReference type="PANTHER" id="PTHR24637">
    <property type="entry name" value="COLLAGEN"/>
    <property type="match status" value="1"/>
</dbReference>
<evidence type="ECO:0000259" key="3">
    <source>
        <dbReference type="Pfam" id="PF06605"/>
    </source>
</evidence>
<keyword evidence="1" id="KW-0175">Coiled coil</keyword>
<dbReference type="Gene3D" id="2.60.120.260">
    <property type="entry name" value="Galactose-binding domain-like"/>
    <property type="match status" value="1"/>
</dbReference>
<evidence type="ECO:0000256" key="2">
    <source>
        <dbReference type="SAM" id="MobiDB-lite"/>
    </source>
</evidence>
<gene>
    <name evidence="4" type="ORF">P7602_16</name>
</gene>
<protein>
    <submittedName>
        <fullName evidence="4">Antireceptor</fullName>
    </submittedName>
</protein>
<feature type="region of interest" description="Disordered" evidence="2">
    <location>
        <begin position="776"/>
        <end position="817"/>
    </location>
</feature>
<dbReference type="Proteomes" id="UP000223184">
    <property type="component" value="Segment"/>
</dbReference>
<evidence type="ECO:0000256" key="1">
    <source>
        <dbReference type="SAM" id="Coils"/>
    </source>
</evidence>
<dbReference type="Pfam" id="PF06605">
    <property type="entry name" value="Prophage_tail"/>
    <property type="match status" value="1"/>
</dbReference>
<accession>A0A286QQN7</accession>
<dbReference type="InterPro" id="IPR008979">
    <property type="entry name" value="Galactose-bd-like_sf"/>
</dbReference>
<proteinExistence type="predicted"/>
<dbReference type="EMBL" id="KY705273">
    <property type="protein sequence ID" value="ARU14008.1"/>
    <property type="molecule type" value="Genomic_DNA"/>
</dbReference>
<sequence>MQIWIHDKSMRKVCALNNEIPGMLPYTNSQWHQYLEYSTSTLDFTIPKFVNGKLHDDIKYINDQMYVSFYYDNSYHVFYVSQLVENDFSFQVTCNNTNLELAMEVARPLADIGGAKSVEWYLQNLELLGFAGLEIGINEIPDRTRTLTFESQNGTKLEQLHSLMNQFDAEFIFRTELNRDGTLKKFVIDIYQRPDENHHGIGKVRGDVTLYYQTGLKGVQVTSDKTQLFNAGYFVGKDGLTLGSVVFEEKNELGQVEFYSFKDSPMVYAPLSADKYPSAMGGANEIDRWTRRDFQTEYADINSLKAYALRTIKQYAYPLMTYTVSVQSSFIENYKDINLGDTVKIIDNNFRGGLALEARVSEMIISFDNPANNSVVFTNFKKLDNKPSDALQQRIDEIVSKSLPYHVEIRTTNGTVFKNGIGRSTVKPVLKQGDKIVDATYRFVIDGTIKYSGMTYDIVASDITEPTTLTIAAWVDNKEVASEEVTFLNVSDGKQGPKGDQGLPGPKGSDGRTQYTHIAYANSSDGKKDFSTSDSNREYIGIYVDFNINDSTTPSDYSWTLVKGADGTQGTPGKPGADGKTPYFHTAWSYSADGKDRFTTAYPNLNLLEGTKDFSGYWTNEQFWTNDGTYKGLTVKKRTYPWKGIFKTFTAPKNGKYTFSAYLKGSGNNANIIRFTFINDEYNSSLRRDIGSNFDWIRDSFTVTLKAKDTIAARYEIDGLNGSGTDSIIWTAGHKWEEGSVATPWMPSANEVTTEDYPKYIGQYTNYMEVDSPNPQDYTWSLIRGNDGKQGPQGERGPQGPRGDQGIPGPKGEDGKTQYTHIAYADTVSGSGFSQTDVNKPYIGMYQDFNEVDSNNPQDYRWSKWKGSDGRDGIPGKPGADGRTPYVHFAYADSADGQKGFSLIQTGRKRYLGVLTNFVKEDSTNPEDYTWNDTSGSVSVGGRNLLVKTNQGITNWDWTMSNGDKSVEEVKVDGIRAVKLTKGTKTANTGWKYIQYRGLLRKLIRPNTQYTLSFDVKPSVDVSFSATLIRGNRQAELTDTVLMNKALANQWTKVSCVLTSKETLSGDLNQVVYLAGMPTTNGNWVIIKNIKLEEGDIPTQWTPAIEDIQDEIDSKADDVLTQAQLNRLNEMDSIIKAELAAKASLDTLDQWKQAYQDFVNANNANRAQAEKDLADASARVVKLENNFQDMSERWNFIDSYMTASNDGLVVGKTDNSSSMLFSPNGRISMFSAGHEVMYISQGVIHIENGIFSKTIQIGRYREEQDVINPDRNVIRYVGGA</sequence>
<keyword evidence="4" id="KW-0675">Receptor</keyword>
<reference evidence="4 5" key="1">
    <citation type="journal article" date="2017" name="Front. Microbiol.">
        <title>Global Survey and Genome Exploration of Bacteriophages Infecting the Lactic Acid Bacterium Streptococcus thermophilus.</title>
        <authorList>
            <person name="McDonnell B."/>
            <person name="Mahony J."/>
            <person name="Hanemaaijer L."/>
            <person name="Neve H."/>
            <person name="Noben J.-P."/>
            <person name="Lugli G.A."/>
            <person name="Ventura M."/>
            <person name="Kouwen T.R."/>
            <person name="van Sinderen D."/>
        </authorList>
    </citation>
    <scope>NUCLEOTIDE SEQUENCE [LARGE SCALE GENOMIC DNA]</scope>
</reference>
<feature type="region of interest" description="Disordered" evidence="2">
    <location>
        <begin position="489"/>
        <end position="513"/>
    </location>
</feature>
<organism evidence="4 5">
    <name type="scientific">Streptococcus phage P7602</name>
    <dbReference type="NCBI Taxonomy" id="1971432"/>
    <lineage>
        <taxon>Viruses</taxon>
        <taxon>Duplodnaviria</taxon>
        <taxon>Heunggongvirae</taxon>
        <taxon>Uroviricota</taxon>
        <taxon>Caudoviricetes</taxon>
        <taxon>Aliceevansviridae</taxon>
        <taxon>Moineauvirus</taxon>
        <taxon>Moineauvirus P7602</taxon>
    </lineage>
</organism>
<dbReference type="InterPro" id="IPR010572">
    <property type="entry name" value="Tail_dom"/>
</dbReference>
<evidence type="ECO:0000313" key="5">
    <source>
        <dbReference type="Proteomes" id="UP000223184"/>
    </source>
</evidence>
<feature type="coiled-coil region" evidence="1">
    <location>
        <begin position="1159"/>
        <end position="1193"/>
    </location>
</feature>
<dbReference type="Gene3D" id="1.20.5.320">
    <property type="entry name" value="6-Phosphogluconate Dehydrogenase, domain 3"/>
    <property type="match status" value="1"/>
</dbReference>
<name>A0A286QQN7_9CAUD</name>
<keyword evidence="5" id="KW-1185">Reference proteome</keyword>
<evidence type="ECO:0000313" key="4">
    <source>
        <dbReference type="EMBL" id="ARU14008.1"/>
    </source>
</evidence>
<dbReference type="SUPFAM" id="SSF49785">
    <property type="entry name" value="Galactose-binding domain-like"/>
    <property type="match status" value="1"/>
</dbReference>